<sequence length="541" mass="56773">MSLSLSASDVPDVAVIGFSALLVLAAFTLATRRDDVPTPPPPPPPQAPAPAPAEERAAAEPAAAAAEPAAAAEAEPAAAAAEEAARAKEEAEEEARKREEKAGKQREEEKAAKEVAAKEAAAKEAAAAQPPAPSPAPAPAPAPPPAPAGESSKARSAREQYASDATYVSDVQAAKQQAEKPSNRPRPPNSGHSPESSRRALCRVLVGMGNPLLDISSDVDQSVLDKYDMKLDSAILAEEKHMPLYTELTALPGVQYIAGGATQNSIRVAQWMIGEAGSSAFMGCIGKDEFGSQLANCAKEDGVYTHYMIDEATPTGTCAVLVSGGERSLCANLAAANNFKEEHLETKEAQEIIASGSVFYCAGFFLTVSVPSLLKVTEHCVANNKTFCLNFSAPFIVDFFGDQVAAALPFADFVFSNESEAEAYGKKHGLGDEGKNIEEVALKVAAMPKASGTRMRTVVFTQGAKCTIVARGGVVTKYDVEELPKELLVDTNGAGDAFVGGFLAQLTKGKDIKECVEAGHWASRVIIQRSGCTFPDTCDYK</sequence>
<evidence type="ECO:0000256" key="9">
    <source>
        <dbReference type="ARBA" id="ARBA00022840"/>
    </source>
</evidence>
<comment type="pathway">
    <text evidence="2">Purine metabolism; AMP biosynthesis via salvage pathway; AMP from adenosine: step 1/1.</text>
</comment>
<keyword evidence="5" id="KW-0808">Transferase</keyword>
<protein>
    <recommendedName>
        <fullName evidence="4">adenosine kinase</fullName>
        <ecNumber evidence="4">2.7.1.20</ecNumber>
    </recommendedName>
</protein>
<keyword evidence="13" id="KW-1185">Reference proteome</keyword>
<evidence type="ECO:0000256" key="4">
    <source>
        <dbReference type="ARBA" id="ARBA00012119"/>
    </source>
</evidence>
<evidence type="ECO:0000256" key="8">
    <source>
        <dbReference type="ARBA" id="ARBA00022777"/>
    </source>
</evidence>
<evidence type="ECO:0000259" key="11">
    <source>
        <dbReference type="Pfam" id="PF00294"/>
    </source>
</evidence>
<accession>A0ABQ6MDU0</accession>
<feature type="compositionally biased region" description="Basic and acidic residues" evidence="10">
    <location>
        <begin position="83"/>
        <end position="122"/>
    </location>
</feature>
<evidence type="ECO:0000256" key="10">
    <source>
        <dbReference type="SAM" id="MobiDB-lite"/>
    </source>
</evidence>
<feature type="compositionally biased region" description="Pro residues" evidence="10">
    <location>
        <begin position="37"/>
        <end position="51"/>
    </location>
</feature>
<feature type="domain" description="Carbohydrate kinase PfkB" evidence="11">
    <location>
        <begin position="227"/>
        <end position="535"/>
    </location>
</feature>
<name>A0ABQ6MDU0_9STRA</name>
<dbReference type="PRINTS" id="PR00989">
    <property type="entry name" value="ADENOKINASE"/>
</dbReference>
<dbReference type="Gene3D" id="3.40.1190.20">
    <property type="match status" value="1"/>
</dbReference>
<evidence type="ECO:0000256" key="3">
    <source>
        <dbReference type="ARBA" id="ARBA00010688"/>
    </source>
</evidence>
<feature type="compositionally biased region" description="Pro residues" evidence="10">
    <location>
        <begin position="130"/>
        <end position="147"/>
    </location>
</feature>
<comment type="similarity">
    <text evidence="3">Belongs to the carbohydrate kinase PfkB family.</text>
</comment>
<dbReference type="EC" id="2.7.1.20" evidence="4"/>
<dbReference type="InterPro" id="IPR002173">
    <property type="entry name" value="Carboh/pur_kinase_PfkB_CS"/>
</dbReference>
<dbReference type="Pfam" id="PF00294">
    <property type="entry name" value="PfkB"/>
    <property type="match status" value="1"/>
</dbReference>
<dbReference type="Proteomes" id="UP001165060">
    <property type="component" value="Unassembled WGS sequence"/>
</dbReference>
<evidence type="ECO:0000313" key="12">
    <source>
        <dbReference type="EMBL" id="GMI24267.1"/>
    </source>
</evidence>
<reference evidence="12 13" key="1">
    <citation type="journal article" date="2023" name="Commun. Biol.">
        <title>Genome analysis of Parmales, the sister group of diatoms, reveals the evolutionary specialization of diatoms from phago-mixotrophs to photoautotrophs.</title>
        <authorList>
            <person name="Ban H."/>
            <person name="Sato S."/>
            <person name="Yoshikawa S."/>
            <person name="Yamada K."/>
            <person name="Nakamura Y."/>
            <person name="Ichinomiya M."/>
            <person name="Sato N."/>
            <person name="Blanc-Mathieu R."/>
            <person name="Endo H."/>
            <person name="Kuwata A."/>
            <person name="Ogata H."/>
        </authorList>
    </citation>
    <scope>NUCLEOTIDE SEQUENCE [LARGE SCALE GENOMIC DNA]</scope>
</reference>
<gene>
    <name evidence="12" type="ORF">TeGR_g13504</name>
</gene>
<evidence type="ECO:0000256" key="7">
    <source>
        <dbReference type="ARBA" id="ARBA00022741"/>
    </source>
</evidence>
<evidence type="ECO:0000256" key="1">
    <source>
        <dbReference type="ARBA" id="ARBA00001946"/>
    </source>
</evidence>
<dbReference type="SUPFAM" id="SSF53613">
    <property type="entry name" value="Ribokinase-like"/>
    <property type="match status" value="1"/>
</dbReference>
<proteinExistence type="inferred from homology"/>
<dbReference type="InterPro" id="IPR029056">
    <property type="entry name" value="Ribokinase-like"/>
</dbReference>
<dbReference type="InterPro" id="IPR001805">
    <property type="entry name" value="Adenokinase"/>
</dbReference>
<dbReference type="PROSITE" id="PS00584">
    <property type="entry name" value="PFKB_KINASES_2"/>
    <property type="match status" value="1"/>
</dbReference>
<evidence type="ECO:0000256" key="6">
    <source>
        <dbReference type="ARBA" id="ARBA00022726"/>
    </source>
</evidence>
<comment type="caution">
    <text evidence="12">The sequence shown here is derived from an EMBL/GenBank/DDBJ whole genome shotgun (WGS) entry which is preliminary data.</text>
</comment>
<dbReference type="PANTHER" id="PTHR45769:SF3">
    <property type="entry name" value="ADENOSINE KINASE"/>
    <property type="match status" value="1"/>
</dbReference>
<feature type="compositionally biased region" description="Low complexity" evidence="10">
    <location>
        <begin position="59"/>
        <end position="82"/>
    </location>
</feature>
<keyword evidence="9" id="KW-0067">ATP-binding</keyword>
<evidence type="ECO:0000256" key="5">
    <source>
        <dbReference type="ARBA" id="ARBA00022679"/>
    </source>
</evidence>
<evidence type="ECO:0000256" key="2">
    <source>
        <dbReference type="ARBA" id="ARBA00004801"/>
    </source>
</evidence>
<comment type="cofactor">
    <cofactor evidence="1">
        <name>Mg(2+)</name>
        <dbReference type="ChEBI" id="CHEBI:18420"/>
    </cofactor>
</comment>
<dbReference type="InterPro" id="IPR011611">
    <property type="entry name" value="PfkB_dom"/>
</dbReference>
<dbReference type="EMBL" id="BRYB01000160">
    <property type="protein sequence ID" value="GMI24267.1"/>
    <property type="molecule type" value="Genomic_DNA"/>
</dbReference>
<keyword evidence="6" id="KW-0660">Purine salvage</keyword>
<keyword evidence="7" id="KW-0547">Nucleotide-binding</keyword>
<organism evidence="12 13">
    <name type="scientific">Tetraparma gracilis</name>
    <dbReference type="NCBI Taxonomy" id="2962635"/>
    <lineage>
        <taxon>Eukaryota</taxon>
        <taxon>Sar</taxon>
        <taxon>Stramenopiles</taxon>
        <taxon>Ochrophyta</taxon>
        <taxon>Bolidophyceae</taxon>
        <taxon>Parmales</taxon>
        <taxon>Triparmaceae</taxon>
        <taxon>Tetraparma</taxon>
    </lineage>
</organism>
<feature type="region of interest" description="Disordered" evidence="10">
    <location>
        <begin position="33"/>
        <end position="197"/>
    </location>
</feature>
<dbReference type="PANTHER" id="PTHR45769">
    <property type="entry name" value="ADENOSINE KINASE"/>
    <property type="match status" value="1"/>
</dbReference>
<dbReference type="CDD" id="cd01168">
    <property type="entry name" value="adenosine_kinase"/>
    <property type="match status" value="1"/>
</dbReference>
<dbReference type="Gene3D" id="3.30.1110.10">
    <property type="match status" value="1"/>
</dbReference>
<keyword evidence="8" id="KW-0418">Kinase</keyword>
<evidence type="ECO:0000313" key="13">
    <source>
        <dbReference type="Proteomes" id="UP001165060"/>
    </source>
</evidence>